<feature type="transmembrane region" description="Helical" evidence="7">
    <location>
        <begin position="50"/>
        <end position="74"/>
    </location>
</feature>
<dbReference type="InterPro" id="IPR002528">
    <property type="entry name" value="MATE_fam"/>
</dbReference>
<feature type="transmembrane region" description="Helical" evidence="7">
    <location>
        <begin position="397"/>
        <end position="416"/>
    </location>
</feature>
<feature type="transmembrane region" description="Helical" evidence="7">
    <location>
        <begin position="139"/>
        <end position="160"/>
    </location>
</feature>
<dbReference type="EMBL" id="JAAYYV010000405">
    <property type="protein sequence ID" value="NLF55552.1"/>
    <property type="molecule type" value="Genomic_DNA"/>
</dbReference>
<evidence type="ECO:0000256" key="3">
    <source>
        <dbReference type="ARBA" id="ARBA00022448"/>
    </source>
</evidence>
<organism evidence="8 9">
    <name type="scientific">Thauera phenolivorans</name>
    <dbReference type="NCBI Taxonomy" id="1792543"/>
    <lineage>
        <taxon>Bacteria</taxon>
        <taxon>Pseudomonadati</taxon>
        <taxon>Pseudomonadota</taxon>
        <taxon>Betaproteobacteria</taxon>
        <taxon>Rhodocyclales</taxon>
        <taxon>Zoogloeaceae</taxon>
        <taxon>Thauera</taxon>
    </lineage>
</organism>
<reference evidence="8 9" key="1">
    <citation type="journal article" date="2020" name="Biotechnol. Biofuels">
        <title>New insights from the biogas microbiome by comprehensive genome-resolved metagenomics of nearly 1600 species originating from multiple anaerobic digesters.</title>
        <authorList>
            <person name="Campanaro S."/>
            <person name="Treu L."/>
            <person name="Rodriguez-R L.M."/>
            <person name="Kovalovszki A."/>
            <person name="Ziels R.M."/>
            <person name="Maus I."/>
            <person name="Zhu X."/>
            <person name="Kougias P.G."/>
            <person name="Basile A."/>
            <person name="Luo G."/>
            <person name="Schluter A."/>
            <person name="Konstantinidis K.T."/>
            <person name="Angelidaki I."/>
        </authorList>
    </citation>
    <scope>NUCLEOTIDE SEQUENCE [LARGE SCALE GENOMIC DNA]</scope>
    <source>
        <strain evidence="8">AS06rmzACSIP_256</strain>
    </source>
</reference>
<dbReference type="PANTHER" id="PTHR43298:SF2">
    <property type="entry name" value="FMN_FAD EXPORTER YEEO-RELATED"/>
    <property type="match status" value="1"/>
</dbReference>
<sequence length="456" mass="47840">MSAGRRFPATPSAWRLHVLRLAVPIVLANLTQPILAAVDTAVAGHLPDPAALGGVALGGVLFSFLFWGFGFLRMGTTGLIAQAHGADDRAGLREALLRALLLAAAIGLGLLAVQGPLIASGLTLLGGGEAVQAYAASYAGARIWSAPFALGNYVLLGYLLGRQWVRVGLLLQVWINLINIAAVFVLVYRFDFGVAGIGAATAVAEASGFVLGLGLLWRLREPMPAGTARWSGWRPLLAGAALRRLMMVNRDIFLRTVCLLGCFAWFARAGAQQGELVLAANALLLNFQSFMAYALDGFAHAAETLTGAAVGARDRQALRSAIRMSMGWAVVCSAGFALAYALGGGAIVALLTDQPALREAAAIYLPWAAALPLASVWGFVLDGVFIGATRTRELMQAMVLCAAAFLALALTLQPAFGNHGLWLAFLLFMGLRGLVLWRMLPRLFSSRAGAAGSACG</sequence>
<comment type="subcellular location">
    <subcellularLocation>
        <location evidence="1">Membrane</location>
        <topology evidence="1">Multi-pass membrane protein</topology>
    </subcellularLocation>
</comment>
<dbReference type="GO" id="GO:0015297">
    <property type="term" value="F:antiporter activity"/>
    <property type="evidence" value="ECO:0007669"/>
    <property type="project" value="InterPro"/>
</dbReference>
<feature type="transmembrane region" description="Helical" evidence="7">
    <location>
        <begin position="194"/>
        <end position="217"/>
    </location>
</feature>
<dbReference type="CDD" id="cd13136">
    <property type="entry name" value="MATE_DinF_like"/>
    <property type="match status" value="1"/>
</dbReference>
<evidence type="ECO:0000256" key="5">
    <source>
        <dbReference type="ARBA" id="ARBA00022989"/>
    </source>
</evidence>
<name>A0A7X7LYF9_9RHOO</name>
<dbReference type="InterPro" id="IPR050222">
    <property type="entry name" value="MATE_MdtK"/>
</dbReference>
<accession>A0A7X7LYF9</accession>
<feature type="transmembrane region" description="Helical" evidence="7">
    <location>
        <begin position="167"/>
        <end position="188"/>
    </location>
</feature>
<feature type="transmembrane region" description="Helical" evidence="7">
    <location>
        <begin position="21"/>
        <end position="38"/>
    </location>
</feature>
<comment type="similarity">
    <text evidence="2">Belongs to the multi antimicrobial extrusion (MATE) (TC 2.A.66.1) family.</text>
</comment>
<evidence type="ECO:0000313" key="8">
    <source>
        <dbReference type="EMBL" id="NLF55552.1"/>
    </source>
</evidence>
<evidence type="ECO:0000256" key="2">
    <source>
        <dbReference type="ARBA" id="ARBA00010199"/>
    </source>
</evidence>
<dbReference type="AlphaFoldDB" id="A0A7X7LYF9"/>
<feature type="transmembrane region" description="Helical" evidence="7">
    <location>
        <begin position="328"/>
        <end position="351"/>
    </location>
</feature>
<evidence type="ECO:0000256" key="1">
    <source>
        <dbReference type="ARBA" id="ARBA00004141"/>
    </source>
</evidence>
<dbReference type="GO" id="GO:0042910">
    <property type="term" value="F:xenobiotic transmembrane transporter activity"/>
    <property type="evidence" value="ECO:0007669"/>
    <property type="project" value="InterPro"/>
</dbReference>
<gene>
    <name evidence="8" type="ORF">GX576_14375</name>
</gene>
<feature type="transmembrane region" description="Helical" evidence="7">
    <location>
        <begin position="252"/>
        <end position="270"/>
    </location>
</feature>
<evidence type="ECO:0000256" key="7">
    <source>
        <dbReference type="SAM" id="Phobius"/>
    </source>
</evidence>
<keyword evidence="6 7" id="KW-0472">Membrane</keyword>
<feature type="transmembrane region" description="Helical" evidence="7">
    <location>
        <begin position="95"/>
        <end position="119"/>
    </location>
</feature>
<dbReference type="NCBIfam" id="TIGR00797">
    <property type="entry name" value="matE"/>
    <property type="match status" value="1"/>
</dbReference>
<dbReference type="GO" id="GO:0005886">
    <property type="term" value="C:plasma membrane"/>
    <property type="evidence" value="ECO:0007669"/>
    <property type="project" value="TreeGrafter"/>
</dbReference>
<dbReference type="Proteomes" id="UP000536534">
    <property type="component" value="Unassembled WGS sequence"/>
</dbReference>
<dbReference type="PANTHER" id="PTHR43298">
    <property type="entry name" value="MULTIDRUG RESISTANCE PROTEIN NORM-RELATED"/>
    <property type="match status" value="1"/>
</dbReference>
<comment type="caution">
    <text evidence="8">The sequence shown here is derived from an EMBL/GenBank/DDBJ whole genome shotgun (WGS) entry which is preliminary data.</text>
</comment>
<keyword evidence="5 7" id="KW-1133">Transmembrane helix</keyword>
<keyword evidence="4 7" id="KW-0812">Transmembrane</keyword>
<protein>
    <submittedName>
        <fullName evidence="8">MATE family efflux transporter</fullName>
    </submittedName>
</protein>
<dbReference type="Pfam" id="PF01554">
    <property type="entry name" value="MatE"/>
    <property type="match status" value="2"/>
</dbReference>
<keyword evidence="3" id="KW-0813">Transport</keyword>
<proteinExistence type="inferred from homology"/>
<feature type="transmembrane region" description="Helical" evidence="7">
    <location>
        <begin position="363"/>
        <end position="385"/>
    </location>
</feature>
<dbReference type="InterPro" id="IPR044644">
    <property type="entry name" value="DinF-like"/>
</dbReference>
<feature type="transmembrane region" description="Helical" evidence="7">
    <location>
        <begin position="422"/>
        <end position="440"/>
    </location>
</feature>
<evidence type="ECO:0000256" key="6">
    <source>
        <dbReference type="ARBA" id="ARBA00023136"/>
    </source>
</evidence>
<evidence type="ECO:0000313" key="9">
    <source>
        <dbReference type="Proteomes" id="UP000536534"/>
    </source>
</evidence>
<evidence type="ECO:0000256" key="4">
    <source>
        <dbReference type="ARBA" id="ARBA00022692"/>
    </source>
</evidence>